<organism evidence="2 3">
    <name type="scientific">Erpetoichthys calabaricus</name>
    <name type="common">Rope fish</name>
    <name type="synonym">Calamoichthys calabaricus</name>
    <dbReference type="NCBI Taxonomy" id="27687"/>
    <lineage>
        <taxon>Eukaryota</taxon>
        <taxon>Metazoa</taxon>
        <taxon>Chordata</taxon>
        <taxon>Craniata</taxon>
        <taxon>Vertebrata</taxon>
        <taxon>Euteleostomi</taxon>
        <taxon>Actinopterygii</taxon>
        <taxon>Polypteriformes</taxon>
        <taxon>Polypteridae</taxon>
        <taxon>Erpetoichthys</taxon>
    </lineage>
</organism>
<keyword evidence="3" id="KW-1185">Reference proteome</keyword>
<evidence type="ECO:0000313" key="3">
    <source>
        <dbReference type="Proteomes" id="UP000694620"/>
    </source>
</evidence>
<gene>
    <name evidence="2" type="primary">LOC114658698</name>
</gene>
<dbReference type="AlphaFoldDB" id="A0A8C4SZC6"/>
<feature type="compositionally biased region" description="Polar residues" evidence="1">
    <location>
        <begin position="17"/>
        <end position="26"/>
    </location>
</feature>
<feature type="region of interest" description="Disordered" evidence="1">
    <location>
        <begin position="1"/>
        <end position="26"/>
    </location>
</feature>
<dbReference type="Ensembl" id="ENSECRT00000023623.1">
    <property type="protein sequence ID" value="ENSECRP00000023122.1"/>
    <property type="gene ID" value="ENSECRG00000015657.1"/>
</dbReference>
<dbReference type="Proteomes" id="UP000694620">
    <property type="component" value="Chromosome 10"/>
</dbReference>
<dbReference type="SUPFAM" id="SSF52540">
    <property type="entry name" value="P-loop containing nucleoside triphosphate hydrolases"/>
    <property type="match status" value="1"/>
</dbReference>
<dbReference type="PANTHER" id="PTHR14241:SF32">
    <property type="entry name" value="VWFA DOMAIN-CONTAINING PROTEIN-RELATED"/>
    <property type="match status" value="1"/>
</dbReference>
<dbReference type="PANTHER" id="PTHR14241">
    <property type="entry name" value="INTERFERON-INDUCED PROTEIN 44"/>
    <property type="match status" value="1"/>
</dbReference>
<protein>
    <submittedName>
        <fullName evidence="2">Interferon-induced protein 44-like</fullName>
    </submittedName>
</protein>
<dbReference type="GeneTree" id="ENSGT00940000163581"/>
<evidence type="ECO:0000313" key="2">
    <source>
        <dbReference type="Ensembl" id="ENSECRP00000023122.1"/>
    </source>
</evidence>
<accession>A0A8C4SZC6</accession>
<name>A0A8C4SZC6_ERPCA</name>
<reference evidence="2" key="1">
    <citation type="submission" date="2021-06" db="EMBL/GenBank/DDBJ databases">
        <authorList>
            <consortium name="Wellcome Sanger Institute Data Sharing"/>
        </authorList>
    </citation>
    <scope>NUCLEOTIDE SEQUENCE [LARGE SCALE GENOMIC DNA]</scope>
</reference>
<sequence length="458" mass="50968">MAHKPFSFIPHHRRPSANASSQEAGDDSINTVKVAFKRPYSSLTLITSSQGAADNSSNYVHMPSKCPCHGLTLYATSQEAGDKPRNTVDVTSKPFSFMSPCLHPSAIQQIPPAKKENVLTKGGVASGFSFGRSATFQEAGDNPCNTVEVTSKPFSFMSPCLHPSAIQQHSKVPQDSFLEKPWRNQQFNIFIKDELLEDIRKYESLTKSVEEPRILLVGQIGAGKSSFFNSVNSVFRGHVMLQAATGYGETSVSKQYRMYAVQDGKGGRRLPYTLCDTMGLESSDDDEGIHVDDIISVIKGHVTDMYEFNPKAPITSYDNRYRKDPSLADKVHCIVFVVEADKISFVDQNLLEKFKTIKSEVNRMGIPQLVLVTKIDEACQEVNKDLTKVYWSNYLHEKVIQLKQMLGVSVSAVSLVKNYSTETEVDLNVDILLLKALQQMLRAADACFDEMKLKGLTR</sequence>
<reference evidence="2" key="2">
    <citation type="submission" date="2025-08" db="UniProtKB">
        <authorList>
            <consortium name="Ensembl"/>
        </authorList>
    </citation>
    <scope>IDENTIFICATION</scope>
</reference>
<dbReference type="CDD" id="cd00882">
    <property type="entry name" value="Ras_like_GTPase"/>
    <property type="match status" value="1"/>
</dbReference>
<dbReference type="GO" id="GO:0006955">
    <property type="term" value="P:immune response"/>
    <property type="evidence" value="ECO:0007669"/>
    <property type="project" value="TreeGrafter"/>
</dbReference>
<dbReference type="InterPro" id="IPR027417">
    <property type="entry name" value="P-loop_NTPase"/>
</dbReference>
<proteinExistence type="predicted"/>
<evidence type="ECO:0000256" key="1">
    <source>
        <dbReference type="SAM" id="MobiDB-lite"/>
    </source>
</evidence>
<dbReference type="Gene3D" id="3.40.50.300">
    <property type="entry name" value="P-loop containing nucleotide triphosphate hydrolases"/>
    <property type="match status" value="1"/>
</dbReference>
<reference evidence="2" key="3">
    <citation type="submission" date="2025-09" db="UniProtKB">
        <authorList>
            <consortium name="Ensembl"/>
        </authorList>
    </citation>
    <scope>IDENTIFICATION</scope>
</reference>